<feature type="region of interest" description="Disordered" evidence="1">
    <location>
        <begin position="63"/>
        <end position="86"/>
    </location>
</feature>
<dbReference type="RefSeq" id="WP_092431482.1">
    <property type="nucleotide sequence ID" value="NZ_FNCL01000034.1"/>
</dbReference>
<reference evidence="3" key="1">
    <citation type="submission" date="2016-10" db="EMBL/GenBank/DDBJ databases">
        <authorList>
            <person name="Varghese N."/>
            <person name="Submissions S."/>
        </authorList>
    </citation>
    <scope>NUCLEOTIDE SEQUENCE [LARGE SCALE GENOMIC DNA]</scope>
    <source>
        <strain evidence="3">DSM 26894</strain>
    </source>
</reference>
<protein>
    <submittedName>
        <fullName evidence="2">Uncharacterized protein</fullName>
    </submittedName>
</protein>
<dbReference type="Proteomes" id="UP000199392">
    <property type="component" value="Unassembled WGS sequence"/>
</dbReference>
<gene>
    <name evidence="2" type="ORF">SAMN04488050_12911</name>
</gene>
<evidence type="ECO:0000256" key="1">
    <source>
        <dbReference type="SAM" id="MobiDB-lite"/>
    </source>
</evidence>
<name>A0A1I6WMS4_9RHOB</name>
<dbReference type="STRING" id="311180.SAMN04488050_12911"/>
<accession>A0A1I6WMS4</accession>
<dbReference type="EMBL" id="FOZW01000029">
    <property type="protein sequence ID" value="SFT27313.1"/>
    <property type="molecule type" value="Genomic_DNA"/>
</dbReference>
<proteinExistence type="predicted"/>
<sequence length="86" mass="9931">MAMSAKERKQRHLERERELLRHLDDSTYAYLSTPFCQQVARDPNWSKVTLALELAGFEGPVIETDEGPEKFTLEDALPTDEDRAHE</sequence>
<keyword evidence="3" id="KW-1185">Reference proteome</keyword>
<organism evidence="2 3">
    <name type="scientific">Alloyangia pacifica</name>
    <dbReference type="NCBI Taxonomy" id="311180"/>
    <lineage>
        <taxon>Bacteria</taxon>
        <taxon>Pseudomonadati</taxon>
        <taxon>Pseudomonadota</taxon>
        <taxon>Alphaproteobacteria</taxon>
        <taxon>Rhodobacterales</taxon>
        <taxon>Roseobacteraceae</taxon>
        <taxon>Alloyangia</taxon>
    </lineage>
</organism>
<dbReference type="OrthoDB" id="8421236at2"/>
<evidence type="ECO:0000313" key="2">
    <source>
        <dbReference type="EMBL" id="SFT27313.1"/>
    </source>
</evidence>
<evidence type="ECO:0000313" key="3">
    <source>
        <dbReference type="Proteomes" id="UP000199392"/>
    </source>
</evidence>
<dbReference type="AlphaFoldDB" id="A0A1I6WMS4"/>